<keyword evidence="5" id="KW-1185">Reference proteome</keyword>
<dbReference type="Gene3D" id="3.40.50.1110">
    <property type="entry name" value="SGNH hydrolase"/>
    <property type="match status" value="1"/>
</dbReference>
<organism evidence="4 5">
    <name type="scientific">Mikania micrantha</name>
    <name type="common">bitter vine</name>
    <dbReference type="NCBI Taxonomy" id="192012"/>
    <lineage>
        <taxon>Eukaryota</taxon>
        <taxon>Viridiplantae</taxon>
        <taxon>Streptophyta</taxon>
        <taxon>Embryophyta</taxon>
        <taxon>Tracheophyta</taxon>
        <taxon>Spermatophyta</taxon>
        <taxon>Magnoliopsida</taxon>
        <taxon>eudicotyledons</taxon>
        <taxon>Gunneridae</taxon>
        <taxon>Pentapetalae</taxon>
        <taxon>asterids</taxon>
        <taxon>campanulids</taxon>
        <taxon>Asterales</taxon>
        <taxon>Asteraceae</taxon>
        <taxon>Asteroideae</taxon>
        <taxon>Heliantheae alliance</taxon>
        <taxon>Eupatorieae</taxon>
        <taxon>Mikania</taxon>
    </lineage>
</organism>
<dbReference type="Proteomes" id="UP000326396">
    <property type="component" value="Unassembled WGS sequence"/>
</dbReference>
<dbReference type="CDD" id="cd01837">
    <property type="entry name" value="SGNH_plant_lipase_like"/>
    <property type="match status" value="1"/>
</dbReference>
<dbReference type="PANTHER" id="PTHR45966">
    <property type="entry name" value="GDSL-LIKE LIPASE/ACYLHYDROLASE"/>
    <property type="match status" value="1"/>
</dbReference>
<name>A0A5N6LCM3_9ASTR</name>
<gene>
    <name evidence="4" type="ORF">E3N88_44313</name>
</gene>
<reference evidence="4 5" key="1">
    <citation type="submission" date="2019-05" db="EMBL/GenBank/DDBJ databases">
        <title>Mikania micrantha, genome provides insights into the molecular mechanism of rapid growth.</title>
        <authorList>
            <person name="Liu B."/>
        </authorList>
    </citation>
    <scope>NUCLEOTIDE SEQUENCE [LARGE SCALE GENOMIC DNA]</scope>
    <source>
        <strain evidence="4">NLD-2019</strain>
        <tissue evidence="4">Leaf</tissue>
    </source>
</reference>
<evidence type="ECO:0000313" key="5">
    <source>
        <dbReference type="Proteomes" id="UP000326396"/>
    </source>
</evidence>
<evidence type="ECO:0008006" key="6">
    <source>
        <dbReference type="Google" id="ProtNLM"/>
    </source>
</evidence>
<dbReference type="OrthoDB" id="1600564at2759"/>
<proteinExistence type="inferred from homology"/>
<sequence length="362" mass="40787">MMERLPQLILILGVFLTALASVDANVKSVFVFGDDQFDPGNNRFIKNCTFQANFRPYGSSFFYYPTGRFTNGRTIADFIAQFLGIKFQRPYQDVHRQLPKDRRKGFPQNGLNFASGGSGLLQGTNKDKVVTSIQAQLQQFHSLISHKRLHKNQIEKSLFLLGSGGNDIFSYFLLHGTSKITIPRTYVHAMLKEVARFTSQIYKYGGRRFVFFSIGPIGCIPGRVLIRGASTNHCNDQMNSMVEYYNAGLKSLVYKIPVMYPGAIGVFGSMHDTTMKYHNNPESYGFADVTHACCGDGPLNGMLQCGLKGYKMCVNPDGHFFWDYFHPSEHTYGLISKDFWAGGNEDIWPMNLKTLAYNITSP</sequence>
<comment type="caution">
    <text evidence="4">The sequence shown here is derived from an EMBL/GenBank/DDBJ whole genome shotgun (WGS) entry which is preliminary data.</text>
</comment>
<dbReference type="InterPro" id="IPR044552">
    <property type="entry name" value="GLIP1-5/GLL25"/>
</dbReference>
<dbReference type="PANTHER" id="PTHR45966:SF35">
    <property type="entry name" value="GDSL LIPASE_ESTERASE, SGNH HYDROLASE SUPERFAMILY"/>
    <property type="match status" value="1"/>
</dbReference>
<feature type="chain" id="PRO_5024401703" description="SGNH hydrolase-type esterase domain-containing protein" evidence="3">
    <location>
        <begin position="25"/>
        <end position="362"/>
    </location>
</feature>
<comment type="similarity">
    <text evidence="1">Belongs to the 'GDSL' lipolytic enzyme family.</text>
</comment>
<dbReference type="EMBL" id="SZYD01001702">
    <property type="protein sequence ID" value="KAD0410228.1"/>
    <property type="molecule type" value="Genomic_DNA"/>
</dbReference>
<dbReference type="SUPFAM" id="SSF52266">
    <property type="entry name" value="SGNH hydrolase"/>
    <property type="match status" value="1"/>
</dbReference>
<dbReference type="InterPro" id="IPR035669">
    <property type="entry name" value="SGNH_plant_lipase-like"/>
</dbReference>
<feature type="signal peptide" evidence="3">
    <location>
        <begin position="1"/>
        <end position="24"/>
    </location>
</feature>
<evidence type="ECO:0000256" key="1">
    <source>
        <dbReference type="ARBA" id="ARBA00008668"/>
    </source>
</evidence>
<evidence type="ECO:0000313" key="4">
    <source>
        <dbReference type="EMBL" id="KAD0410228.1"/>
    </source>
</evidence>
<dbReference type="AlphaFoldDB" id="A0A5N6LCM3"/>
<dbReference type="InterPro" id="IPR036514">
    <property type="entry name" value="SGNH_hydro_sf"/>
</dbReference>
<dbReference type="GO" id="GO:0016298">
    <property type="term" value="F:lipase activity"/>
    <property type="evidence" value="ECO:0007669"/>
    <property type="project" value="TreeGrafter"/>
</dbReference>
<evidence type="ECO:0000256" key="2">
    <source>
        <dbReference type="ARBA" id="ARBA00022729"/>
    </source>
</evidence>
<protein>
    <recommendedName>
        <fullName evidence="6">SGNH hydrolase-type esterase domain-containing protein</fullName>
    </recommendedName>
</protein>
<accession>A0A5N6LCM3</accession>
<evidence type="ECO:0000256" key="3">
    <source>
        <dbReference type="SAM" id="SignalP"/>
    </source>
</evidence>
<keyword evidence="2 3" id="KW-0732">Signal</keyword>
<dbReference type="InterPro" id="IPR001087">
    <property type="entry name" value="GDSL"/>
</dbReference>
<dbReference type="Pfam" id="PF00657">
    <property type="entry name" value="Lipase_GDSL"/>
    <property type="match status" value="1"/>
</dbReference>